<accession>A0A418YCK9</accession>
<evidence type="ECO:0000256" key="5">
    <source>
        <dbReference type="ARBA" id="ARBA00022989"/>
    </source>
</evidence>
<proteinExistence type="predicted"/>
<dbReference type="Proteomes" id="UP000283255">
    <property type="component" value="Unassembled WGS sequence"/>
</dbReference>
<comment type="subcellular location">
    <subcellularLocation>
        <location evidence="1">Cell inner membrane</location>
    </subcellularLocation>
</comment>
<keyword evidence="2" id="KW-1003">Cell membrane</keyword>
<feature type="transmembrane region" description="Helical" evidence="7">
    <location>
        <begin position="164"/>
        <end position="186"/>
    </location>
</feature>
<evidence type="ECO:0000256" key="2">
    <source>
        <dbReference type="ARBA" id="ARBA00022475"/>
    </source>
</evidence>
<dbReference type="PANTHER" id="PTHR30462">
    <property type="entry name" value="INTERMEMBRANE TRANSPORT PROTEIN PQIB-RELATED"/>
    <property type="match status" value="1"/>
</dbReference>
<organism evidence="8 9">
    <name type="scientific">Motilimonas pumila</name>
    <dbReference type="NCBI Taxonomy" id="2303987"/>
    <lineage>
        <taxon>Bacteria</taxon>
        <taxon>Pseudomonadati</taxon>
        <taxon>Pseudomonadota</taxon>
        <taxon>Gammaproteobacteria</taxon>
        <taxon>Alteromonadales</taxon>
        <taxon>Alteromonadales genera incertae sedis</taxon>
        <taxon>Motilimonas</taxon>
    </lineage>
</organism>
<dbReference type="InterPro" id="IPR007498">
    <property type="entry name" value="PqiA-like"/>
</dbReference>
<keyword evidence="4 7" id="KW-0812">Transmembrane</keyword>
<reference evidence="8 9" key="1">
    <citation type="submission" date="2018-09" db="EMBL/GenBank/DDBJ databases">
        <authorList>
            <person name="Wang F."/>
        </authorList>
    </citation>
    <scope>NUCLEOTIDE SEQUENCE [LARGE SCALE GENOMIC DNA]</scope>
    <source>
        <strain evidence="8 9">PLHSC7-2</strain>
    </source>
</reference>
<evidence type="ECO:0000313" key="8">
    <source>
        <dbReference type="EMBL" id="RJG42264.1"/>
    </source>
</evidence>
<feature type="transmembrane region" description="Helical" evidence="7">
    <location>
        <begin position="92"/>
        <end position="119"/>
    </location>
</feature>
<dbReference type="GO" id="GO:0005886">
    <property type="term" value="C:plasma membrane"/>
    <property type="evidence" value="ECO:0007669"/>
    <property type="project" value="UniProtKB-SubCell"/>
</dbReference>
<evidence type="ECO:0000256" key="6">
    <source>
        <dbReference type="ARBA" id="ARBA00023136"/>
    </source>
</evidence>
<keyword evidence="6 7" id="KW-0472">Membrane</keyword>
<keyword evidence="5 7" id="KW-1133">Transmembrane helix</keyword>
<comment type="caution">
    <text evidence="8">The sequence shown here is derived from an EMBL/GenBank/DDBJ whole genome shotgun (WGS) entry which is preliminary data.</text>
</comment>
<gene>
    <name evidence="8" type="ORF">D1Z90_14275</name>
</gene>
<sequence>MLSAKDHRLTRCDSCGYLCSESPGSACPRCQHTLQTRFAYSLQKTWAYLITACICLLPANFSPITVLSTQVGDTPDTIMSGVIALYNTDNQGIAIIVFVASILVPIIKIVGIAVILVSVQWRLNIRHRTRFKMFQFIDWIGRWSMLDLFVISIMITLIDKGQLLTVIPGPGATAFALVVVFTLFAAKSFDTRLMWDLEQDNDWKH</sequence>
<evidence type="ECO:0000256" key="3">
    <source>
        <dbReference type="ARBA" id="ARBA00022519"/>
    </source>
</evidence>
<reference evidence="8 9" key="2">
    <citation type="submission" date="2019-01" db="EMBL/GenBank/DDBJ databases">
        <title>Motilimonas pumilus sp. nov., isolated from the gut of sea cucumber (Apostichopus japonicus).</title>
        <authorList>
            <person name="Wang F.-Q."/>
            <person name="Ren L.-H."/>
            <person name="Lin Y.-W."/>
            <person name="Sun G.-H."/>
            <person name="Du Z.-J."/>
            <person name="Zhao J.-X."/>
            <person name="Liu X.-J."/>
            <person name="Liu L.-J."/>
        </authorList>
    </citation>
    <scope>NUCLEOTIDE SEQUENCE [LARGE SCALE GENOMIC DNA]</scope>
    <source>
        <strain evidence="8 9">PLHSC7-2</strain>
    </source>
</reference>
<feature type="transmembrane region" description="Helical" evidence="7">
    <location>
        <begin position="140"/>
        <end position="158"/>
    </location>
</feature>
<keyword evidence="3" id="KW-0997">Cell inner membrane</keyword>
<dbReference type="EMBL" id="QZCH01000019">
    <property type="protein sequence ID" value="RJG42264.1"/>
    <property type="molecule type" value="Genomic_DNA"/>
</dbReference>
<feature type="transmembrane region" description="Helical" evidence="7">
    <location>
        <begin position="46"/>
        <end position="72"/>
    </location>
</feature>
<dbReference type="RefSeq" id="WP_119911455.1">
    <property type="nucleotide sequence ID" value="NZ_QZCH01000019.1"/>
</dbReference>
<dbReference type="AlphaFoldDB" id="A0A418YCK9"/>
<evidence type="ECO:0000313" key="9">
    <source>
        <dbReference type="Proteomes" id="UP000283255"/>
    </source>
</evidence>
<name>A0A418YCK9_9GAMM</name>
<evidence type="ECO:0000256" key="7">
    <source>
        <dbReference type="SAM" id="Phobius"/>
    </source>
</evidence>
<protein>
    <submittedName>
        <fullName evidence="8">Paraquat-inducible membrane protein A</fullName>
    </submittedName>
</protein>
<dbReference type="InterPro" id="IPR051800">
    <property type="entry name" value="PqiA-PqiB_transport"/>
</dbReference>
<evidence type="ECO:0000256" key="4">
    <source>
        <dbReference type="ARBA" id="ARBA00022692"/>
    </source>
</evidence>
<keyword evidence="9" id="KW-1185">Reference proteome</keyword>
<dbReference type="OrthoDB" id="9800207at2"/>
<dbReference type="PANTHER" id="PTHR30462:SF1">
    <property type="entry name" value="INTERMEMBRANE TRANSPORT PROTEIN YEBS"/>
    <property type="match status" value="1"/>
</dbReference>
<evidence type="ECO:0000256" key="1">
    <source>
        <dbReference type="ARBA" id="ARBA00004533"/>
    </source>
</evidence>
<dbReference type="Pfam" id="PF04403">
    <property type="entry name" value="PqiA"/>
    <property type="match status" value="1"/>
</dbReference>